<evidence type="ECO:0000259" key="3">
    <source>
        <dbReference type="PROSITE" id="PS50030"/>
    </source>
</evidence>
<dbReference type="GO" id="GO:0043130">
    <property type="term" value="F:ubiquitin binding"/>
    <property type="evidence" value="ECO:0007669"/>
    <property type="project" value="UniProtKB-UniRule"/>
</dbReference>
<sequence>EFKIKSEQIFVCEMKLSIKTLDQRSFSIDSYGLKTVLHLKRKLFNVGVTNLLPERQQLMYAGRVLNDSKLLSFYSIDERKFLLVMAKKAWRTPIAEEPTVQANNNTNNKSKATQQIKPPNAGQGDEVDMNGKQQAKTKQRTRSGNPLKAKKSTRFKACKPMTNKGSAVKIARQITASPKITSAPAVGDCKEHRASVSSIESADSQQRRRQELKKERRSIIKYKPVKSKASLLSTAKLYATKKASNMRTIRRRKTKKPPQVQVCDKFVLRQIVAMGYNEDDVRRALIASFNNPNEAVDYLVKQVQERMAQQPKGKSNQKKTQNNKQKNCKLVAGASSNERNSLAFLRNDPDFRNLRLLLRRRPNILQDVIKRIDTSHPELLQMLKKHESEFLQLLHENAENSADDEEQCENCNFNSMQISPEEEKVIARLVQMGFKRQMVVLAFIACDRDVEKTVDYLCRIDDIHI</sequence>
<feature type="non-terminal residue" evidence="5">
    <location>
        <position position="1"/>
    </location>
</feature>
<dbReference type="InterPro" id="IPR000626">
    <property type="entry name" value="Ubiquitin-like_dom"/>
</dbReference>
<dbReference type="PROSITE" id="PS50030">
    <property type="entry name" value="UBA"/>
    <property type="match status" value="2"/>
</dbReference>
<dbReference type="OrthoDB" id="419317at2759"/>
<evidence type="ECO:0000259" key="4">
    <source>
        <dbReference type="PROSITE" id="PS50053"/>
    </source>
</evidence>
<dbReference type="PANTHER" id="PTHR10621:SF0">
    <property type="entry name" value="UV EXCISION REPAIR PROTEIN RAD23"/>
    <property type="match status" value="1"/>
</dbReference>
<dbReference type="Gene3D" id="1.10.10.540">
    <property type="entry name" value="XPC-binding domain"/>
    <property type="match status" value="1"/>
</dbReference>
<protein>
    <recommendedName>
        <fullName evidence="1">UV excision repair protein RAD23</fullName>
    </recommendedName>
</protein>
<dbReference type="Pfam" id="PF00240">
    <property type="entry name" value="ubiquitin"/>
    <property type="match status" value="1"/>
</dbReference>
<gene>
    <name evidence="5" type="primary">RD23A</name>
</gene>
<evidence type="ECO:0000313" key="5">
    <source>
        <dbReference type="EMBL" id="JAC00172.1"/>
    </source>
</evidence>
<keyword evidence="1" id="KW-0963">Cytoplasm</keyword>
<name>W8C2U6_CERCA</name>
<dbReference type="InterPro" id="IPR036353">
    <property type="entry name" value="XPC-bd_sf"/>
</dbReference>
<keyword evidence="1" id="KW-0234">DNA repair</keyword>
<dbReference type="SUPFAM" id="SSF101238">
    <property type="entry name" value="XPC-binding domain"/>
    <property type="match status" value="1"/>
</dbReference>
<keyword evidence="1" id="KW-0227">DNA damage</keyword>
<dbReference type="FunFam" id="1.10.8.10:FF:000003">
    <property type="entry name" value="UV excision repair protein RAD23 homolog"/>
    <property type="match status" value="1"/>
</dbReference>
<dbReference type="SUPFAM" id="SSF54236">
    <property type="entry name" value="Ubiquitin-like"/>
    <property type="match status" value="1"/>
</dbReference>
<comment type="similarity">
    <text evidence="1">Belongs to the RAD23 family.</text>
</comment>
<dbReference type="GO" id="GO:0043161">
    <property type="term" value="P:proteasome-mediated ubiquitin-dependent protein catabolic process"/>
    <property type="evidence" value="ECO:0007669"/>
    <property type="project" value="UniProtKB-UniRule"/>
</dbReference>
<comment type="function">
    <text evidence="1">Multiubiquitin chain receptor involved in modulation of proteasomal degradation. Involved in nucleotide excision repair.</text>
</comment>
<accession>W8C2U6</accession>
<dbReference type="Gene3D" id="3.10.20.90">
    <property type="entry name" value="Phosphatidylinositol 3-kinase Catalytic Subunit, Chain A, domain 1"/>
    <property type="match status" value="1"/>
</dbReference>
<dbReference type="InterPro" id="IPR029071">
    <property type="entry name" value="Ubiquitin-like_domsf"/>
</dbReference>
<feature type="domain" description="UBA" evidence="3">
    <location>
        <begin position="420"/>
        <end position="457"/>
    </location>
</feature>
<dbReference type="PROSITE" id="PS50053">
    <property type="entry name" value="UBIQUITIN_2"/>
    <property type="match status" value="1"/>
</dbReference>
<dbReference type="GO" id="GO:0005654">
    <property type="term" value="C:nucleoplasm"/>
    <property type="evidence" value="ECO:0007669"/>
    <property type="project" value="TreeGrafter"/>
</dbReference>
<dbReference type="InterPro" id="IPR015940">
    <property type="entry name" value="UBA"/>
</dbReference>
<dbReference type="InterPro" id="IPR004806">
    <property type="entry name" value="Rad23"/>
</dbReference>
<evidence type="ECO:0000256" key="1">
    <source>
        <dbReference type="RuleBase" id="RU367049"/>
    </source>
</evidence>
<dbReference type="Pfam" id="PF09280">
    <property type="entry name" value="XPC-binding"/>
    <property type="match status" value="1"/>
</dbReference>
<feature type="region of interest" description="Disordered" evidence="2">
    <location>
        <begin position="193"/>
        <end position="216"/>
    </location>
</feature>
<feature type="region of interest" description="Disordered" evidence="2">
    <location>
        <begin position="97"/>
        <end position="152"/>
    </location>
</feature>
<organism evidence="5">
    <name type="scientific">Ceratitis capitata</name>
    <name type="common">Mediterranean fruit fly</name>
    <name type="synonym">Tephritis capitata</name>
    <dbReference type="NCBI Taxonomy" id="7213"/>
    <lineage>
        <taxon>Eukaryota</taxon>
        <taxon>Metazoa</taxon>
        <taxon>Ecdysozoa</taxon>
        <taxon>Arthropoda</taxon>
        <taxon>Hexapoda</taxon>
        <taxon>Insecta</taxon>
        <taxon>Pterygota</taxon>
        <taxon>Neoptera</taxon>
        <taxon>Endopterygota</taxon>
        <taxon>Diptera</taxon>
        <taxon>Brachycera</taxon>
        <taxon>Muscomorpha</taxon>
        <taxon>Tephritoidea</taxon>
        <taxon>Tephritidae</taxon>
        <taxon>Ceratitis</taxon>
        <taxon>Ceratitis</taxon>
    </lineage>
</organism>
<dbReference type="Gene3D" id="1.10.8.10">
    <property type="entry name" value="DNA helicase RuvA subunit, C-terminal domain"/>
    <property type="match status" value="2"/>
</dbReference>
<feature type="compositionally biased region" description="Polar residues" evidence="2">
    <location>
        <begin position="195"/>
        <end position="204"/>
    </location>
</feature>
<dbReference type="GO" id="GO:0006289">
    <property type="term" value="P:nucleotide-excision repair"/>
    <property type="evidence" value="ECO:0007669"/>
    <property type="project" value="UniProtKB-UniRule"/>
</dbReference>
<feature type="compositionally biased region" description="Basic and acidic residues" evidence="2">
    <location>
        <begin position="205"/>
        <end position="216"/>
    </location>
</feature>
<evidence type="ECO:0000256" key="2">
    <source>
        <dbReference type="SAM" id="MobiDB-lite"/>
    </source>
</evidence>
<dbReference type="EMBL" id="GAMC01006384">
    <property type="protein sequence ID" value="JAC00172.1"/>
    <property type="molecule type" value="mRNA"/>
</dbReference>
<dbReference type="GO" id="GO:0070628">
    <property type="term" value="F:proteasome binding"/>
    <property type="evidence" value="ECO:0007669"/>
    <property type="project" value="TreeGrafter"/>
</dbReference>
<dbReference type="InterPro" id="IPR009060">
    <property type="entry name" value="UBA-like_sf"/>
</dbReference>
<dbReference type="CDD" id="cd14281">
    <property type="entry name" value="UBA2_Rad23_like"/>
    <property type="match status" value="1"/>
</dbReference>
<dbReference type="SMART" id="SM00213">
    <property type="entry name" value="UBQ"/>
    <property type="match status" value="1"/>
</dbReference>
<keyword evidence="1" id="KW-0539">Nucleus</keyword>
<dbReference type="AlphaFoldDB" id="W8C2U6"/>
<comment type="subcellular location">
    <subcellularLocation>
        <location evidence="1">Nucleus</location>
    </subcellularLocation>
    <subcellularLocation>
        <location evidence="1">Cytoplasm</location>
    </subcellularLocation>
</comment>
<dbReference type="SMART" id="SM00165">
    <property type="entry name" value="UBA"/>
    <property type="match status" value="2"/>
</dbReference>
<dbReference type="PRINTS" id="PR01839">
    <property type="entry name" value="RAD23PROTEIN"/>
</dbReference>
<dbReference type="InterPro" id="IPR015360">
    <property type="entry name" value="XPC-bd"/>
</dbReference>
<dbReference type="GO" id="GO:0005829">
    <property type="term" value="C:cytosol"/>
    <property type="evidence" value="ECO:0007669"/>
    <property type="project" value="TreeGrafter"/>
</dbReference>
<dbReference type="GO" id="GO:0003684">
    <property type="term" value="F:damaged DNA binding"/>
    <property type="evidence" value="ECO:0007669"/>
    <property type="project" value="UniProtKB-UniRule"/>
</dbReference>
<proteinExistence type="evidence at transcript level"/>
<feature type="domain" description="Ubiquitin-like" evidence="4">
    <location>
        <begin position="14"/>
        <end position="88"/>
    </location>
</feature>
<dbReference type="Pfam" id="PF00627">
    <property type="entry name" value="UBA"/>
    <property type="match status" value="2"/>
</dbReference>
<dbReference type="GO" id="GO:0031593">
    <property type="term" value="F:polyubiquitin modification-dependent protein binding"/>
    <property type="evidence" value="ECO:0007669"/>
    <property type="project" value="UniProtKB-UniRule"/>
</dbReference>
<reference evidence="5" key="2">
    <citation type="journal article" date="2014" name="BMC Genomics">
        <title>A genomic perspective to assessing quality of mass-reared SIT flies used in Mediterranean fruit fly (Ceratitis capitata) eradication in California.</title>
        <authorList>
            <person name="Calla B."/>
            <person name="Hall B."/>
            <person name="Hou S."/>
            <person name="Geib S.M."/>
        </authorList>
    </citation>
    <scope>NUCLEOTIDE SEQUENCE</scope>
</reference>
<dbReference type="PANTHER" id="PTHR10621">
    <property type="entry name" value="UV EXCISION REPAIR PROTEIN RAD23"/>
    <property type="match status" value="1"/>
</dbReference>
<feature type="domain" description="UBA" evidence="3">
    <location>
        <begin position="261"/>
        <end position="302"/>
    </location>
</feature>
<reference evidence="5" key="1">
    <citation type="submission" date="2013-07" db="EMBL/GenBank/DDBJ databases">
        <authorList>
            <person name="Geib S."/>
        </authorList>
    </citation>
    <scope>NUCLEOTIDE SEQUENCE</scope>
</reference>
<feature type="compositionally biased region" description="Low complexity" evidence="2">
    <location>
        <begin position="101"/>
        <end position="114"/>
    </location>
</feature>
<dbReference type="SUPFAM" id="SSF46934">
    <property type="entry name" value="UBA-like"/>
    <property type="match status" value="2"/>
</dbReference>